<protein>
    <submittedName>
        <fullName evidence="1">Uncharacterized protein</fullName>
    </submittedName>
</protein>
<organism evidence="1 2">
    <name type="scientific">Paragonimus skrjabini miyazakii</name>
    <dbReference type="NCBI Taxonomy" id="59628"/>
    <lineage>
        <taxon>Eukaryota</taxon>
        <taxon>Metazoa</taxon>
        <taxon>Spiralia</taxon>
        <taxon>Lophotrochozoa</taxon>
        <taxon>Platyhelminthes</taxon>
        <taxon>Trematoda</taxon>
        <taxon>Digenea</taxon>
        <taxon>Plagiorchiida</taxon>
        <taxon>Troglotremata</taxon>
        <taxon>Troglotrematidae</taxon>
        <taxon>Paragonimus</taxon>
    </lineage>
</organism>
<name>A0A8S9YHG8_9TREM</name>
<dbReference type="EMBL" id="JTDE01015447">
    <property type="protein sequence ID" value="KAF7233927.1"/>
    <property type="molecule type" value="Genomic_DNA"/>
</dbReference>
<dbReference type="AlphaFoldDB" id="A0A8S9YHG8"/>
<sequence>MLAQSGYTRFLRNPLSSHFSTLCRHNSASNRPGFVDRIGVI</sequence>
<accession>A0A8S9YHG8</accession>
<evidence type="ECO:0000313" key="1">
    <source>
        <dbReference type="EMBL" id="KAF7233927.1"/>
    </source>
</evidence>
<proteinExistence type="predicted"/>
<reference evidence="1" key="1">
    <citation type="submission" date="2019-07" db="EMBL/GenBank/DDBJ databases">
        <title>Annotation for the trematode Paragonimus miyazaki's.</title>
        <authorList>
            <person name="Choi Y.-J."/>
        </authorList>
    </citation>
    <scope>NUCLEOTIDE SEQUENCE</scope>
    <source>
        <strain evidence="1">Japan</strain>
    </source>
</reference>
<evidence type="ECO:0000313" key="2">
    <source>
        <dbReference type="Proteomes" id="UP000822476"/>
    </source>
</evidence>
<gene>
    <name evidence="1" type="ORF">EG68_12475</name>
</gene>
<dbReference type="Proteomes" id="UP000822476">
    <property type="component" value="Unassembled WGS sequence"/>
</dbReference>
<keyword evidence="2" id="KW-1185">Reference proteome</keyword>
<comment type="caution">
    <text evidence="1">The sequence shown here is derived from an EMBL/GenBank/DDBJ whole genome shotgun (WGS) entry which is preliminary data.</text>
</comment>